<keyword evidence="10" id="KW-0482">Metalloprotease</keyword>
<accession>A0ABW6A8P5</accession>
<comment type="cofactor">
    <cofactor evidence="1">
        <name>Mn(2+)</name>
        <dbReference type="ChEBI" id="CHEBI:29035"/>
    </cofactor>
</comment>
<dbReference type="Pfam" id="PF01963">
    <property type="entry name" value="TraB_PrgY_gumN"/>
    <property type="match status" value="1"/>
</dbReference>
<evidence type="ECO:0000313" key="13">
    <source>
        <dbReference type="EMBL" id="MFD2920553.1"/>
    </source>
</evidence>
<dbReference type="InterPro" id="IPR002816">
    <property type="entry name" value="TraB/PrgY/GumN_fam"/>
</dbReference>
<dbReference type="PANTHER" id="PTHR31120">
    <property type="entry name" value="METALLOPROTEASE TIKI"/>
    <property type="match status" value="1"/>
</dbReference>
<dbReference type="PANTHER" id="PTHR31120:SF6">
    <property type="entry name" value="METALLOPROTEASE TIKI HOMOLOG"/>
    <property type="match status" value="1"/>
</dbReference>
<organism evidence="13 14">
    <name type="scientific">Terrimonas rubra</name>
    <dbReference type="NCBI Taxonomy" id="1035890"/>
    <lineage>
        <taxon>Bacteria</taxon>
        <taxon>Pseudomonadati</taxon>
        <taxon>Bacteroidota</taxon>
        <taxon>Chitinophagia</taxon>
        <taxon>Chitinophagales</taxon>
        <taxon>Chitinophagaceae</taxon>
        <taxon>Terrimonas</taxon>
    </lineage>
</organism>
<evidence type="ECO:0000256" key="2">
    <source>
        <dbReference type="ARBA" id="ARBA00001941"/>
    </source>
</evidence>
<keyword evidence="6" id="KW-0479">Metal-binding</keyword>
<evidence type="ECO:0000256" key="3">
    <source>
        <dbReference type="ARBA" id="ARBA00004479"/>
    </source>
</evidence>
<proteinExistence type="predicted"/>
<evidence type="ECO:0000256" key="11">
    <source>
        <dbReference type="ARBA" id="ARBA00023136"/>
    </source>
</evidence>
<dbReference type="Proteomes" id="UP001597511">
    <property type="component" value="Unassembled WGS sequence"/>
</dbReference>
<evidence type="ECO:0000256" key="8">
    <source>
        <dbReference type="ARBA" id="ARBA00022801"/>
    </source>
</evidence>
<keyword evidence="5" id="KW-0812">Transmembrane</keyword>
<evidence type="ECO:0000256" key="1">
    <source>
        <dbReference type="ARBA" id="ARBA00001936"/>
    </source>
</evidence>
<dbReference type="CDD" id="cd14789">
    <property type="entry name" value="Tiki"/>
    <property type="match status" value="1"/>
</dbReference>
<keyword evidence="14" id="KW-1185">Reference proteome</keyword>
<evidence type="ECO:0000256" key="10">
    <source>
        <dbReference type="ARBA" id="ARBA00023049"/>
    </source>
</evidence>
<dbReference type="RefSeq" id="WP_386099127.1">
    <property type="nucleotide sequence ID" value="NZ_JBHUOZ010000003.1"/>
</dbReference>
<protein>
    <submittedName>
        <fullName evidence="13">TraB/GumN family protein</fullName>
    </submittedName>
</protein>
<keyword evidence="12" id="KW-0325">Glycoprotein</keyword>
<keyword evidence="7" id="KW-0732">Signal</keyword>
<evidence type="ECO:0000256" key="5">
    <source>
        <dbReference type="ARBA" id="ARBA00022692"/>
    </source>
</evidence>
<comment type="caution">
    <text evidence="13">The sequence shown here is derived from an EMBL/GenBank/DDBJ whole genome shotgun (WGS) entry which is preliminary data.</text>
</comment>
<reference evidence="14" key="1">
    <citation type="journal article" date="2019" name="Int. J. Syst. Evol. Microbiol.">
        <title>The Global Catalogue of Microorganisms (GCM) 10K type strain sequencing project: providing services to taxonomists for standard genome sequencing and annotation.</title>
        <authorList>
            <consortium name="The Broad Institute Genomics Platform"/>
            <consortium name="The Broad Institute Genome Sequencing Center for Infectious Disease"/>
            <person name="Wu L."/>
            <person name="Ma J."/>
        </authorList>
    </citation>
    <scope>NUCLEOTIDE SEQUENCE [LARGE SCALE GENOMIC DNA]</scope>
    <source>
        <strain evidence="14">KCTC 23299</strain>
    </source>
</reference>
<comment type="subcellular location">
    <subcellularLocation>
        <location evidence="3">Membrane</location>
        <topology evidence="3">Single-pass type I membrane protein</topology>
    </subcellularLocation>
</comment>
<keyword evidence="11" id="KW-0472">Membrane</keyword>
<evidence type="ECO:0000256" key="7">
    <source>
        <dbReference type="ARBA" id="ARBA00022729"/>
    </source>
</evidence>
<comment type="cofactor">
    <cofactor evidence="2">
        <name>Co(2+)</name>
        <dbReference type="ChEBI" id="CHEBI:48828"/>
    </cofactor>
</comment>
<evidence type="ECO:0000256" key="12">
    <source>
        <dbReference type="ARBA" id="ARBA00023180"/>
    </source>
</evidence>
<keyword evidence="9" id="KW-1133">Transmembrane helix</keyword>
<dbReference type="InterPro" id="IPR040230">
    <property type="entry name" value="TIKI1/2-like"/>
</dbReference>
<evidence type="ECO:0000256" key="4">
    <source>
        <dbReference type="ARBA" id="ARBA00022670"/>
    </source>
</evidence>
<keyword evidence="8" id="KW-0378">Hydrolase</keyword>
<evidence type="ECO:0000256" key="6">
    <source>
        <dbReference type="ARBA" id="ARBA00022723"/>
    </source>
</evidence>
<gene>
    <name evidence="13" type="ORF">ACFS6H_12575</name>
</gene>
<evidence type="ECO:0000256" key="9">
    <source>
        <dbReference type="ARBA" id="ARBA00022989"/>
    </source>
</evidence>
<sequence>MILKRLAVLAVVLFFLTGLSAQITTQKKYPSLLWEISGNGLKKPSHLFGTMHVSSKIAFNLSDSFYLGIKHADVVALETNPESWQDDMDKYEQDDMGYDYLRRMGYNASFGDYLTSSTLKFDAYEKMIPWALASSPSIINNLLYRSYGNDASDFEEDTYLDMYIYQCGKKWGKKVAGVEHYGESMKLMMEAYADAAKEKNKKQRSYEYDINMSPMKLQEAYRSGDLDLLDSINKFNSYSDAFDEKFLYKRNEIQADNIDSIIKTGAVLFVGVGAAHLPGPRGVIEMLREMGYTLRPIKMGVRNSEHKNAVDKIRVPVTFNKQSSEDGLYSVEMPGKLFESPSMNGMFDQRQYADMANGSYYMVTRLQTNSWMWGHSLQDVQKKVDSMLYENIPGRIIQKKTIIKNGYQVLDITNKTRRGDTQRYNIVMTPTELIVFKISGNGDYVEKGEEANKFFNSIQLKPAGKTWVNYTPAFGGFSVKMPHAPYAKKTDNWLFDAIDSATATGYSIIRTDVFNGNFLGDDKFDLSLMDESFATSPFIDTAVTAATYLKVGDYPAMERTYKGKQGNVYKTRYIIQGPHYYTLLATGKKEVPQMQDFFQSFTIKPFVYKEATNRVDTSLYFTVKSPVFPESKKEKLPAPKYSRYGKEEEETEDGLLENGVYRSSVVENDSTGERIFVSFYKNPRYYYTADSADIDSEMGRMMKDTTWIVRKKETKTLPDQTKVTDFKLADAKSSRQFWYKNFYKEGVSFTIFTQTDSLTSPSTFLRSFFDSFTPADTLKGYNPYIKKGPVFFADYFSQDTVVKKRAVNNIASVKMDVADFPNLQKAISSLKWTEKKYMDTKSAFISKLRQVPTKEATDYLKTLYYATSDTVDLQYRALEALLMQGTAYSFNTFRDIVTAEPPVLEFSNKYRNDYDYPVVTVSVADDDDDDYSYQSSYADGMFLDNLFDTLALTEKIYAKLLPLINLEDYKETILRLTARLVDSNLIRTKDYKSQYSKILLEARHELKKQLISEKRKAIEKAKDAEDDEVVAYGGYRDTDGKGNSRLALYNTLLLPYWDKEAAVKQYFADVQKVSDKRLKYNTLKALMKNNKPYDDTLLAYFAKQDDYRYELYKDLARMKKADLFPKEHASLTDLAKSRLLANRSGYNRPDTLVFIQKMETATDKAKGYIYFFKYKTKKDDLVWKIAATGLVPTEGNNLLMDEKIIKSASEERYSFTYGGANSYGNNPYSFAIFTDVKLKEETEESLQKQLEKEVKKYKYALQKSGSRFFMNDDYAGMEYGQFNLKY</sequence>
<name>A0ABW6A8P5_9BACT</name>
<keyword evidence="4" id="KW-0645">Protease</keyword>
<evidence type="ECO:0000313" key="14">
    <source>
        <dbReference type="Proteomes" id="UP001597511"/>
    </source>
</evidence>
<dbReference type="EMBL" id="JBHUOZ010000003">
    <property type="protein sequence ID" value="MFD2920553.1"/>
    <property type="molecule type" value="Genomic_DNA"/>
</dbReference>